<dbReference type="SUPFAM" id="SSF53649">
    <property type="entry name" value="Alkaline phosphatase-like"/>
    <property type="match status" value="1"/>
</dbReference>
<dbReference type="InterPro" id="IPR006124">
    <property type="entry name" value="Metalloenzyme"/>
</dbReference>
<dbReference type="AlphaFoldDB" id="A0A212UAI3"/>
<dbReference type="Proteomes" id="UP000198131">
    <property type="component" value="Unassembled WGS sequence"/>
</dbReference>
<name>A0A212UAI3_9BACT</name>
<evidence type="ECO:0000313" key="2">
    <source>
        <dbReference type="EMBL" id="SNC75267.1"/>
    </source>
</evidence>
<dbReference type="GO" id="GO:0003824">
    <property type="term" value="F:catalytic activity"/>
    <property type="evidence" value="ECO:0007669"/>
    <property type="project" value="InterPro"/>
</dbReference>
<organism evidence="2 3">
    <name type="scientific">Hymenobacter gelipurpurascens</name>
    <dbReference type="NCBI Taxonomy" id="89968"/>
    <lineage>
        <taxon>Bacteria</taxon>
        <taxon>Pseudomonadati</taxon>
        <taxon>Bacteroidota</taxon>
        <taxon>Cytophagia</taxon>
        <taxon>Cytophagales</taxon>
        <taxon>Hymenobacteraceae</taxon>
        <taxon>Hymenobacter</taxon>
    </lineage>
</organism>
<gene>
    <name evidence="2" type="ORF">SAMN06265337_2789</name>
</gene>
<evidence type="ECO:0000259" key="1">
    <source>
        <dbReference type="Pfam" id="PF01676"/>
    </source>
</evidence>
<proteinExistence type="predicted"/>
<sequence>MPFFAPFGRRGRLFSGTGRRQYVWGLWLLLLFSFSPAPPDAPKKGLKTRNVIIVVIDGPRFSETWDSIPGLIPNMATRLRPRGVFLPNFFNNGFTYTNSGHAAITTGINQPIDNFGQELPQQPSIFQCWRKATGKPATAAWLITSKDKLHILANTLNPEWKDQYMPSIDCGISGPGSGYRSDSLTLIAVKRILTEHKPNLVLINFMEPDGFAHAGNWPFYLRGIARDDRYVMELYNFLRRSKTYRNNTTLLITNDHGRHLNGIDSGYMEHGDDCLGCRHISLLALGPDFRSGLTLAEQHTLVDLAPTVAYLLGFPFEQSQGKPMQSLMKR</sequence>
<dbReference type="RefSeq" id="WP_088844121.1">
    <property type="nucleotide sequence ID" value="NZ_FYEW01000002.1"/>
</dbReference>
<dbReference type="Pfam" id="PF01676">
    <property type="entry name" value="Metalloenzyme"/>
    <property type="match status" value="1"/>
</dbReference>
<keyword evidence="3" id="KW-1185">Reference proteome</keyword>
<dbReference type="GO" id="GO:0046872">
    <property type="term" value="F:metal ion binding"/>
    <property type="evidence" value="ECO:0007669"/>
    <property type="project" value="InterPro"/>
</dbReference>
<reference evidence="3" key="1">
    <citation type="submission" date="2017-06" db="EMBL/GenBank/DDBJ databases">
        <authorList>
            <person name="Varghese N."/>
            <person name="Submissions S."/>
        </authorList>
    </citation>
    <scope>NUCLEOTIDE SEQUENCE [LARGE SCALE GENOMIC DNA]</scope>
    <source>
        <strain evidence="3">DSM 11116</strain>
    </source>
</reference>
<evidence type="ECO:0000313" key="3">
    <source>
        <dbReference type="Proteomes" id="UP000198131"/>
    </source>
</evidence>
<dbReference type="EMBL" id="FYEW01000002">
    <property type="protein sequence ID" value="SNC75267.1"/>
    <property type="molecule type" value="Genomic_DNA"/>
</dbReference>
<protein>
    <submittedName>
        <fullName evidence="2">Metalloenzyme superfamily protein</fullName>
    </submittedName>
</protein>
<feature type="domain" description="Metalloenzyme" evidence="1">
    <location>
        <begin position="189"/>
        <end position="314"/>
    </location>
</feature>
<dbReference type="Gene3D" id="3.40.720.10">
    <property type="entry name" value="Alkaline Phosphatase, subunit A"/>
    <property type="match status" value="1"/>
</dbReference>
<dbReference type="OrthoDB" id="9791578at2"/>
<accession>A0A212UAI3</accession>
<dbReference type="InterPro" id="IPR017850">
    <property type="entry name" value="Alkaline_phosphatase_core_sf"/>
</dbReference>